<evidence type="ECO:0000256" key="2">
    <source>
        <dbReference type="ARBA" id="ARBA00022692"/>
    </source>
</evidence>
<feature type="transmembrane region" description="Helical" evidence="5">
    <location>
        <begin position="112"/>
        <end position="132"/>
    </location>
</feature>
<evidence type="ECO:0000256" key="1">
    <source>
        <dbReference type="ARBA" id="ARBA00004141"/>
    </source>
</evidence>
<feature type="transmembrane region" description="Helical" evidence="5">
    <location>
        <begin position="413"/>
        <end position="430"/>
    </location>
</feature>
<keyword evidence="3 5" id="KW-1133">Transmembrane helix</keyword>
<feature type="domain" description="Major facilitator superfamily (MFS) profile" evidence="6">
    <location>
        <begin position="21"/>
        <end position="435"/>
    </location>
</feature>
<accession>A0ABY5HK31</accession>
<feature type="transmembrane region" description="Helical" evidence="5">
    <location>
        <begin position="152"/>
        <end position="169"/>
    </location>
</feature>
<dbReference type="SUPFAM" id="SSF103473">
    <property type="entry name" value="MFS general substrate transporter"/>
    <property type="match status" value="1"/>
</dbReference>
<evidence type="ECO:0000256" key="5">
    <source>
        <dbReference type="SAM" id="Phobius"/>
    </source>
</evidence>
<evidence type="ECO:0000259" key="6">
    <source>
        <dbReference type="PROSITE" id="PS50850"/>
    </source>
</evidence>
<dbReference type="Proteomes" id="UP001058461">
    <property type="component" value="Chromosome"/>
</dbReference>
<feature type="transmembrane region" description="Helical" evidence="5">
    <location>
        <begin position="345"/>
        <end position="368"/>
    </location>
</feature>
<feature type="transmembrane region" description="Helical" evidence="5">
    <location>
        <begin position="380"/>
        <end position="401"/>
    </location>
</feature>
<dbReference type="PROSITE" id="PS50850">
    <property type="entry name" value="MFS"/>
    <property type="match status" value="1"/>
</dbReference>
<dbReference type="CDD" id="cd17365">
    <property type="entry name" value="MFS_PcaK_like"/>
    <property type="match status" value="1"/>
</dbReference>
<protein>
    <submittedName>
        <fullName evidence="7">MFS transporter</fullName>
    </submittedName>
</protein>
<keyword evidence="2 5" id="KW-0812">Transmembrane</keyword>
<dbReference type="Pfam" id="PF07690">
    <property type="entry name" value="MFS_1"/>
    <property type="match status" value="1"/>
</dbReference>
<evidence type="ECO:0000256" key="4">
    <source>
        <dbReference type="ARBA" id="ARBA00023136"/>
    </source>
</evidence>
<dbReference type="InterPro" id="IPR011701">
    <property type="entry name" value="MFS"/>
</dbReference>
<gene>
    <name evidence="7" type="ORF">KDW95_00590</name>
</gene>
<dbReference type="EMBL" id="CP073347">
    <property type="protein sequence ID" value="UTW12221.1"/>
    <property type="molecule type" value="Genomic_DNA"/>
</dbReference>
<reference evidence="7" key="1">
    <citation type="submission" date="2021-04" db="EMBL/GenBank/DDBJ databases">
        <title>Oceanospirillales bacteria with DddD are important DMSP degraders in coastal seawater.</title>
        <authorList>
            <person name="Liu J."/>
        </authorList>
    </citation>
    <scope>NUCLEOTIDE SEQUENCE</scope>
    <source>
        <strain evidence="7">D13-1</strain>
    </source>
</reference>
<dbReference type="PANTHER" id="PTHR23508:SF10">
    <property type="entry name" value="CARBOXYLIC ACID TRANSPORTER PROTEIN HOMOLOG"/>
    <property type="match status" value="1"/>
</dbReference>
<dbReference type="InterPro" id="IPR036259">
    <property type="entry name" value="MFS_trans_sf"/>
</dbReference>
<evidence type="ECO:0000313" key="8">
    <source>
        <dbReference type="Proteomes" id="UP001058461"/>
    </source>
</evidence>
<sequence length="450" mass="47584">MTMTIRENLDTRPMAPYQCMVVALCFLINMMDGFDVLVMAFVAAPVSTEWSLNGAELGYLLSAGLVGMAIGSLFVAPWADVVGRRPLIILSVSIAGTGMICSSFASSPEMLGVLRLFTGVGIGGILASSYVAAGEYSSKRWRGLSISLQSTAYALGATIGGTVAAHIIPDLGWRSVFLYGGIVTLATVPVMVMLFPESIDFLITRRPKNSLQRINRLAKKMGIPVLTKLPGVTQVSKENSLGSIRRLFSPALLRSTLLIWAAFFLVMFGFYFVMSWTPRLLVSAGLTTQQGITGGILLNIGGIFGTALVGLLAARFRLSKVLTAYMIITAVLLAVFIYSTGNVTIALGIVLLIGIFLNGCIAGVYALTPGIYGAAERVTGLGWGIGTGRVGAILSPLVAGVLIDTQWAPADLYQLYGAVFVLAALAIALLHKTHRNAIQPVLAESPAQGA</sequence>
<feature type="transmembrane region" description="Helical" evidence="5">
    <location>
        <begin position="251"/>
        <end position="272"/>
    </location>
</feature>
<feature type="transmembrane region" description="Helical" evidence="5">
    <location>
        <begin position="321"/>
        <end position="339"/>
    </location>
</feature>
<feature type="transmembrane region" description="Helical" evidence="5">
    <location>
        <begin position="87"/>
        <end position="106"/>
    </location>
</feature>
<dbReference type="PANTHER" id="PTHR23508">
    <property type="entry name" value="CARBOXYLIC ACID TRANSPORTER PROTEIN HOMOLOG"/>
    <property type="match status" value="1"/>
</dbReference>
<feature type="transmembrane region" description="Helical" evidence="5">
    <location>
        <begin position="175"/>
        <end position="196"/>
    </location>
</feature>
<proteinExistence type="predicted"/>
<name>A0ABY5HK31_9GAMM</name>
<feature type="transmembrane region" description="Helical" evidence="5">
    <location>
        <begin position="292"/>
        <end position="314"/>
    </location>
</feature>
<dbReference type="PROSITE" id="PS00216">
    <property type="entry name" value="SUGAR_TRANSPORT_1"/>
    <property type="match status" value="1"/>
</dbReference>
<dbReference type="InterPro" id="IPR020846">
    <property type="entry name" value="MFS_dom"/>
</dbReference>
<dbReference type="InterPro" id="IPR005829">
    <property type="entry name" value="Sugar_transporter_CS"/>
</dbReference>
<dbReference type="RefSeq" id="WP_255854281.1">
    <property type="nucleotide sequence ID" value="NZ_CP073347.1"/>
</dbReference>
<organism evidence="7 8">
    <name type="scientific">Marinobacterium rhizophilum</name>
    <dbReference type="NCBI Taxonomy" id="420402"/>
    <lineage>
        <taxon>Bacteria</taxon>
        <taxon>Pseudomonadati</taxon>
        <taxon>Pseudomonadota</taxon>
        <taxon>Gammaproteobacteria</taxon>
        <taxon>Oceanospirillales</taxon>
        <taxon>Oceanospirillaceae</taxon>
        <taxon>Marinobacterium</taxon>
    </lineage>
</organism>
<dbReference type="Gene3D" id="1.20.1250.20">
    <property type="entry name" value="MFS general substrate transporter like domains"/>
    <property type="match status" value="1"/>
</dbReference>
<evidence type="ECO:0000313" key="7">
    <source>
        <dbReference type="EMBL" id="UTW12221.1"/>
    </source>
</evidence>
<comment type="subcellular location">
    <subcellularLocation>
        <location evidence="1">Membrane</location>
        <topology evidence="1">Multi-pass membrane protein</topology>
    </subcellularLocation>
</comment>
<feature type="transmembrane region" description="Helical" evidence="5">
    <location>
        <begin position="57"/>
        <end position="75"/>
    </location>
</feature>
<evidence type="ECO:0000256" key="3">
    <source>
        <dbReference type="ARBA" id="ARBA00022989"/>
    </source>
</evidence>
<feature type="transmembrane region" description="Helical" evidence="5">
    <location>
        <begin position="21"/>
        <end position="45"/>
    </location>
</feature>
<keyword evidence="8" id="KW-1185">Reference proteome</keyword>
<keyword evidence="4 5" id="KW-0472">Membrane</keyword>